<dbReference type="EMBL" id="CM031811">
    <property type="protein sequence ID" value="KAG6659683.1"/>
    <property type="molecule type" value="Genomic_DNA"/>
</dbReference>
<protein>
    <submittedName>
        <fullName evidence="1">Uncharacterized protein</fullName>
    </submittedName>
</protein>
<evidence type="ECO:0000313" key="1">
    <source>
        <dbReference type="EMBL" id="KAG6659683.1"/>
    </source>
</evidence>
<evidence type="ECO:0000313" key="2">
    <source>
        <dbReference type="Proteomes" id="UP000811609"/>
    </source>
</evidence>
<gene>
    <name evidence="1" type="ORF">CIPAW_03G052600</name>
</gene>
<dbReference type="Proteomes" id="UP000811609">
    <property type="component" value="Chromosome 3"/>
</dbReference>
<organism evidence="1 2">
    <name type="scientific">Carya illinoinensis</name>
    <name type="common">Pecan</name>
    <dbReference type="NCBI Taxonomy" id="32201"/>
    <lineage>
        <taxon>Eukaryota</taxon>
        <taxon>Viridiplantae</taxon>
        <taxon>Streptophyta</taxon>
        <taxon>Embryophyta</taxon>
        <taxon>Tracheophyta</taxon>
        <taxon>Spermatophyta</taxon>
        <taxon>Magnoliopsida</taxon>
        <taxon>eudicotyledons</taxon>
        <taxon>Gunneridae</taxon>
        <taxon>Pentapetalae</taxon>
        <taxon>rosids</taxon>
        <taxon>fabids</taxon>
        <taxon>Fagales</taxon>
        <taxon>Juglandaceae</taxon>
        <taxon>Carya</taxon>
    </lineage>
</organism>
<accession>A0A8T1QZY0</accession>
<reference evidence="1" key="1">
    <citation type="submission" date="2020-12" db="EMBL/GenBank/DDBJ databases">
        <title>WGS assembly of Carya illinoinensis cv. Pawnee.</title>
        <authorList>
            <person name="Platts A."/>
            <person name="Shu S."/>
            <person name="Wright S."/>
            <person name="Barry K."/>
            <person name="Edger P."/>
            <person name="Pires J.C."/>
            <person name="Schmutz J."/>
        </authorList>
    </citation>
    <scope>NUCLEOTIDE SEQUENCE</scope>
    <source>
        <tissue evidence="1">Leaf</tissue>
    </source>
</reference>
<dbReference type="AlphaFoldDB" id="A0A8T1QZY0"/>
<sequence length="119" mass="13909">MYDNLILTLSNPIIKTSFSPTVLKNSVRSHASAWPDFDSIDQSTRKIQVTSLKNGMFCGCFLSVLIKSDAKFQVDQHKQAQFWAHEYHLKEERKPLKHDKKNRLFILYITYSFSMVLRP</sequence>
<comment type="caution">
    <text evidence="1">The sequence shown here is derived from an EMBL/GenBank/DDBJ whole genome shotgun (WGS) entry which is preliminary data.</text>
</comment>
<name>A0A8T1QZY0_CARIL</name>
<proteinExistence type="predicted"/>
<keyword evidence="2" id="KW-1185">Reference proteome</keyword>